<protein>
    <submittedName>
        <fullName evidence="2">Uncharacterized protein</fullName>
    </submittedName>
</protein>
<dbReference type="EMBL" id="AE017226">
    <property type="protein sequence ID" value="AAS12345.1"/>
    <property type="molecule type" value="Genomic_DNA"/>
</dbReference>
<dbReference type="AlphaFoldDB" id="Q73LN2"/>
<keyword evidence="1" id="KW-0472">Membrane</keyword>
<proteinExistence type="predicted"/>
<reference evidence="2 3" key="1">
    <citation type="journal article" date="2004" name="Proc. Natl. Acad. Sci. U.S.A.">
        <title>Comparison of the genome of the oral pathogen Treponema denticola with other spirochete genomes.</title>
        <authorList>
            <person name="Seshadri R."/>
            <person name="Myers G.S."/>
            <person name="Tettelin H."/>
            <person name="Eisen J.A."/>
            <person name="Heidelberg J.F."/>
            <person name="Dodson R.J."/>
            <person name="Davidsen T.M."/>
            <person name="DeBoy R.T."/>
            <person name="Fouts D.E."/>
            <person name="Haft D.H."/>
            <person name="Selengut J."/>
            <person name="Ren Q."/>
            <person name="Brinkac L.M."/>
            <person name="Madupu R."/>
            <person name="Kolonay J."/>
            <person name="Durkin S.A."/>
            <person name="Daugherty S.C."/>
            <person name="Shetty J."/>
            <person name="Shvartsbeyn A."/>
            <person name="Gebregeorgis E."/>
            <person name="Geer K."/>
            <person name="Tsegaye G."/>
            <person name="Malek J."/>
            <person name="Ayodeji B."/>
            <person name="Shatsman S."/>
            <person name="McLeod M.P."/>
            <person name="Smajs D."/>
            <person name="Howell J.K."/>
            <person name="Pal S."/>
            <person name="Amin A."/>
            <person name="Vashisth P."/>
            <person name="McNeill T.Z."/>
            <person name="Xiang Q."/>
            <person name="Sodergren E."/>
            <person name="Baca E."/>
            <person name="Weinstock G.M."/>
            <person name="Norris S.J."/>
            <person name="Fraser C.M."/>
            <person name="Paulsen I.T."/>
        </authorList>
    </citation>
    <scope>NUCLEOTIDE SEQUENCE [LARGE SCALE GENOMIC DNA]</scope>
    <source>
        <strain evidence="3">ATCC 35405 / DSM 14222 / CIP 103919 / JCM 8153 / KCTC 15104</strain>
    </source>
</reference>
<dbReference type="HOGENOM" id="CLU_3298096_0_0_12"/>
<dbReference type="KEGG" id="tde:TDE_1830"/>
<dbReference type="PaxDb" id="243275-TDE_1830"/>
<name>Q73LN2_TREDE</name>
<keyword evidence="1" id="KW-0812">Transmembrane</keyword>
<dbReference type="STRING" id="243275.TDE_1830"/>
<keyword evidence="1" id="KW-1133">Transmembrane helix</keyword>
<gene>
    <name evidence="2" type="ordered locus">TDE_1830</name>
</gene>
<feature type="transmembrane region" description="Helical" evidence="1">
    <location>
        <begin position="12"/>
        <end position="30"/>
    </location>
</feature>
<dbReference type="Proteomes" id="UP000008212">
    <property type="component" value="Chromosome"/>
</dbReference>
<evidence type="ECO:0000313" key="2">
    <source>
        <dbReference type="EMBL" id="AAS12345.1"/>
    </source>
</evidence>
<evidence type="ECO:0000256" key="1">
    <source>
        <dbReference type="SAM" id="Phobius"/>
    </source>
</evidence>
<evidence type="ECO:0000313" key="3">
    <source>
        <dbReference type="Proteomes" id="UP000008212"/>
    </source>
</evidence>
<keyword evidence="3" id="KW-1185">Reference proteome</keyword>
<accession>Q73LN2</accession>
<organism evidence="2 3">
    <name type="scientific">Treponema denticola (strain ATCC 35405 / DSM 14222 / CIP 103919 / JCM 8153 / KCTC 15104)</name>
    <dbReference type="NCBI Taxonomy" id="243275"/>
    <lineage>
        <taxon>Bacteria</taxon>
        <taxon>Pseudomonadati</taxon>
        <taxon>Spirochaetota</taxon>
        <taxon>Spirochaetia</taxon>
        <taxon>Spirochaetales</taxon>
        <taxon>Treponemataceae</taxon>
        <taxon>Treponema</taxon>
    </lineage>
</organism>
<dbReference type="PATRIC" id="fig|243275.7.peg.1736"/>
<sequence>MILFHFTPIKAIFILIEIAALINTTTVIYTKKIRFFSKKT</sequence>